<evidence type="ECO:0000256" key="1">
    <source>
        <dbReference type="SAM" id="MobiDB-lite"/>
    </source>
</evidence>
<evidence type="ECO:0000259" key="2">
    <source>
        <dbReference type="Pfam" id="PF12728"/>
    </source>
</evidence>
<dbReference type="Proteomes" id="UP001597010">
    <property type="component" value="Unassembled WGS sequence"/>
</dbReference>
<dbReference type="RefSeq" id="WP_377110771.1">
    <property type="nucleotide sequence ID" value="NZ_JBHTHZ010000001.1"/>
</dbReference>
<comment type="caution">
    <text evidence="3">The sequence shown here is derived from an EMBL/GenBank/DDBJ whole genome shotgun (WGS) entry which is preliminary data.</text>
</comment>
<dbReference type="InterPro" id="IPR038148">
    <property type="entry name" value="Tn1545/Tn916_Xis"/>
</dbReference>
<dbReference type="InterPro" id="IPR041657">
    <property type="entry name" value="HTH_17"/>
</dbReference>
<sequence length="113" mass="13186">MEKISFEQLPEMMALLLEKVERLETLLTGEKKDGPQIKEMLTIDEAADYMGISKSWLYKMTMSGELPTYRPGGKRIYLKRSDINQWMSSKRRSSASEIEQAANDYIRKHPLKR</sequence>
<gene>
    <name evidence="3" type="ORF">ACFQZX_00445</name>
</gene>
<dbReference type="Pfam" id="PF12728">
    <property type="entry name" value="HTH_17"/>
    <property type="match status" value="1"/>
</dbReference>
<proteinExistence type="predicted"/>
<keyword evidence="4" id="KW-1185">Reference proteome</keyword>
<dbReference type="SUPFAM" id="SSF46955">
    <property type="entry name" value="Putative DNA-binding domain"/>
    <property type="match status" value="1"/>
</dbReference>
<evidence type="ECO:0000313" key="3">
    <source>
        <dbReference type="EMBL" id="MFD0792060.1"/>
    </source>
</evidence>
<dbReference type="EMBL" id="JBHTHZ010000001">
    <property type="protein sequence ID" value="MFD0792060.1"/>
    <property type="molecule type" value="Genomic_DNA"/>
</dbReference>
<feature type="domain" description="Helix-turn-helix" evidence="2">
    <location>
        <begin position="40"/>
        <end position="90"/>
    </location>
</feature>
<evidence type="ECO:0000313" key="4">
    <source>
        <dbReference type="Proteomes" id="UP001597010"/>
    </source>
</evidence>
<protein>
    <submittedName>
        <fullName evidence="3">Helix-turn-helix domain-containing protein</fullName>
    </submittedName>
</protein>
<feature type="region of interest" description="Disordered" evidence="1">
    <location>
        <begin position="90"/>
        <end position="113"/>
    </location>
</feature>
<accession>A0ABW3AMP3</accession>
<dbReference type="NCBIfam" id="TIGR01764">
    <property type="entry name" value="excise"/>
    <property type="match status" value="1"/>
</dbReference>
<reference evidence="4" key="1">
    <citation type="journal article" date="2019" name="Int. J. Syst. Evol. Microbiol.">
        <title>The Global Catalogue of Microorganisms (GCM) 10K type strain sequencing project: providing services to taxonomists for standard genome sequencing and annotation.</title>
        <authorList>
            <consortium name="The Broad Institute Genomics Platform"/>
            <consortium name="The Broad Institute Genome Sequencing Center for Infectious Disease"/>
            <person name="Wu L."/>
            <person name="Ma J."/>
        </authorList>
    </citation>
    <scope>NUCLEOTIDE SEQUENCE [LARGE SCALE GENOMIC DNA]</scope>
    <source>
        <strain evidence="4">CCUG 61484</strain>
    </source>
</reference>
<dbReference type="InterPro" id="IPR010093">
    <property type="entry name" value="SinI_DNA-bd"/>
</dbReference>
<dbReference type="Gene3D" id="3.90.105.50">
    <property type="match status" value="1"/>
</dbReference>
<dbReference type="InterPro" id="IPR009061">
    <property type="entry name" value="DNA-bd_dom_put_sf"/>
</dbReference>
<organism evidence="3 4">
    <name type="scientific">Mucilaginibacter litoreus</name>
    <dbReference type="NCBI Taxonomy" id="1048221"/>
    <lineage>
        <taxon>Bacteria</taxon>
        <taxon>Pseudomonadati</taxon>
        <taxon>Bacteroidota</taxon>
        <taxon>Sphingobacteriia</taxon>
        <taxon>Sphingobacteriales</taxon>
        <taxon>Sphingobacteriaceae</taxon>
        <taxon>Mucilaginibacter</taxon>
    </lineage>
</organism>
<name>A0ABW3AMP3_9SPHI</name>